<organism evidence="5 6">
    <name type="scientific">Batrachochytrium dendrobatidis (strain JEL423)</name>
    <dbReference type="NCBI Taxonomy" id="403673"/>
    <lineage>
        <taxon>Eukaryota</taxon>
        <taxon>Fungi</taxon>
        <taxon>Fungi incertae sedis</taxon>
        <taxon>Chytridiomycota</taxon>
        <taxon>Chytridiomycota incertae sedis</taxon>
        <taxon>Chytridiomycetes</taxon>
        <taxon>Rhizophydiales</taxon>
        <taxon>Rhizophydiales incertae sedis</taxon>
        <taxon>Batrachochytrium</taxon>
    </lineage>
</organism>
<evidence type="ECO:0000256" key="1">
    <source>
        <dbReference type="ARBA" id="ARBA00004656"/>
    </source>
</evidence>
<reference evidence="5 6" key="1">
    <citation type="submission" date="2006-10" db="EMBL/GenBank/DDBJ databases">
        <title>The Genome Sequence of Batrachochytrium dendrobatidis JEL423.</title>
        <authorList>
            <consortium name="The Broad Institute Genome Sequencing Platform"/>
            <person name="Birren B."/>
            <person name="Lander E."/>
            <person name="Galagan J."/>
            <person name="Cuomo C."/>
            <person name="Devon K."/>
            <person name="Jaffe D."/>
            <person name="Butler J."/>
            <person name="Alvarez P."/>
            <person name="Gnerre S."/>
            <person name="Grabherr M."/>
            <person name="Kleber M."/>
            <person name="Mauceli E."/>
            <person name="Brockman W."/>
            <person name="Young S."/>
            <person name="LaButti K."/>
            <person name="Sykes S."/>
            <person name="DeCaprio D."/>
            <person name="Crawford M."/>
            <person name="Koehrsen M."/>
            <person name="Engels R."/>
            <person name="Montgomery P."/>
            <person name="Pearson M."/>
            <person name="Howarth C."/>
            <person name="Larson L."/>
            <person name="White J."/>
            <person name="O'Leary S."/>
            <person name="Kodira C."/>
            <person name="Zeng Q."/>
            <person name="Yandava C."/>
            <person name="Alvarado L."/>
            <person name="Longcore J."/>
            <person name="James T."/>
        </authorList>
    </citation>
    <scope>NUCLEOTIDE SEQUENCE [LARGE SCALE GENOMIC DNA]</scope>
    <source>
        <strain evidence="5 6">JEL423</strain>
    </source>
</reference>
<dbReference type="Proteomes" id="UP000077115">
    <property type="component" value="Unassembled WGS sequence"/>
</dbReference>
<comment type="subcellular location">
    <subcellularLocation>
        <location evidence="1">Lysosome membrane</location>
    </subcellularLocation>
</comment>
<dbReference type="OrthoDB" id="10044187at2759"/>
<keyword evidence="4" id="KW-0458">Lysosome</keyword>
<dbReference type="Pfam" id="PF10167">
    <property type="entry name" value="BORCS8"/>
    <property type="match status" value="1"/>
</dbReference>
<proteinExistence type="inferred from homology"/>
<dbReference type="PANTHER" id="PTHR21146:SF0">
    <property type="entry name" value="BLOC-1-RELATED COMPLEX SUBUNIT 8"/>
    <property type="match status" value="1"/>
</dbReference>
<accession>A0A177W9M6</accession>
<evidence type="ECO:0000256" key="4">
    <source>
        <dbReference type="ARBA" id="ARBA00023228"/>
    </source>
</evidence>
<name>A0A177W9M6_BATDL</name>
<protein>
    <submittedName>
        <fullName evidence="5">Uncharacterized protein</fullName>
    </submittedName>
</protein>
<dbReference type="InterPro" id="IPR019320">
    <property type="entry name" value="BORCS8"/>
</dbReference>
<evidence type="ECO:0000313" key="6">
    <source>
        <dbReference type="Proteomes" id="UP000077115"/>
    </source>
</evidence>
<dbReference type="VEuPathDB" id="FungiDB:BDEG_20303"/>
<evidence type="ECO:0000256" key="2">
    <source>
        <dbReference type="ARBA" id="ARBA00010463"/>
    </source>
</evidence>
<evidence type="ECO:0000313" key="5">
    <source>
        <dbReference type="EMBL" id="OAJ36091.1"/>
    </source>
</evidence>
<dbReference type="AlphaFoldDB" id="A0A177W9M6"/>
<dbReference type="EMBL" id="DS022300">
    <property type="protein sequence ID" value="OAJ36091.1"/>
    <property type="molecule type" value="Genomic_DNA"/>
</dbReference>
<gene>
    <name evidence="5" type="ORF">BDEG_20303</name>
</gene>
<dbReference type="PANTHER" id="PTHR21146">
    <property type="entry name" value="MEF2B PROTEIN"/>
    <property type="match status" value="1"/>
</dbReference>
<reference evidence="5 6" key="2">
    <citation type="submission" date="2016-05" db="EMBL/GenBank/DDBJ databases">
        <title>Lineage-specific infection strategies underlie the spectrum of fungal disease in amphibians.</title>
        <authorList>
            <person name="Cuomo C.A."/>
            <person name="Farrer R.A."/>
            <person name="James T."/>
            <person name="Longcore J."/>
            <person name="Birren B."/>
        </authorList>
    </citation>
    <scope>NUCLEOTIDE SEQUENCE [LARGE SCALE GENOMIC DNA]</scope>
    <source>
        <strain evidence="5 6">JEL423</strain>
    </source>
</reference>
<keyword evidence="3" id="KW-0472">Membrane</keyword>
<evidence type="ECO:0000256" key="3">
    <source>
        <dbReference type="ARBA" id="ARBA00023136"/>
    </source>
</evidence>
<sequence length="128" mass="14329">MNFRTNGSGGPLMGLFITKRHEQEMEQEVTTRVQKATTGLSDLVVQMANDTSLGIYRIQEHVHKKVPEIVNSRQSLLQTRSNIAIATKDAAEIRNLLRGMDRIDSFARCTEYINQIAALHSTAPHAPQ</sequence>
<comment type="similarity">
    <text evidence="2">Belongs to the BORCS8 family.</text>
</comment>